<sequence>MPPRNEATLLGLPRELRDNIYAHVLGTDVDYKVAKDWYQRYGSQRFYDRSEHPEGPLREHVVPWTSLALVCKSVNDELSNYMHGTVDHGESRSNDLTTWKLDVELPRRGIGAVTWRRLPCAPHDVSVLDVTINAAEDIRFWGDGGPTETVPCLYQLLNAILHCGSHLRWTHPLPQHLRLTEIRICVEGSGPPRYQTWTTGDDGEAETVRYGDNFSGLNNLVGTLCGAGMLVGYVDVVRIFDGVDEVVEKLDKERSTDNVRVVPAHWDGYGFGWGREC</sequence>
<protein>
    <recommendedName>
        <fullName evidence="3">F-box domain-containing protein</fullName>
    </recommendedName>
</protein>
<dbReference type="AlphaFoldDB" id="A0A1V8T6J4"/>
<evidence type="ECO:0008006" key="3">
    <source>
        <dbReference type="Google" id="ProtNLM"/>
    </source>
</evidence>
<organism evidence="1 2">
    <name type="scientific">Cryoendolithus antarcticus</name>
    <dbReference type="NCBI Taxonomy" id="1507870"/>
    <lineage>
        <taxon>Eukaryota</taxon>
        <taxon>Fungi</taxon>
        <taxon>Dikarya</taxon>
        <taxon>Ascomycota</taxon>
        <taxon>Pezizomycotina</taxon>
        <taxon>Dothideomycetes</taxon>
        <taxon>Dothideomycetidae</taxon>
        <taxon>Cladosporiales</taxon>
        <taxon>Cladosporiaceae</taxon>
        <taxon>Cryoendolithus</taxon>
    </lineage>
</organism>
<name>A0A1V8T6J4_9PEZI</name>
<reference evidence="2" key="1">
    <citation type="submission" date="2017-03" db="EMBL/GenBank/DDBJ databases">
        <title>Genomes of endolithic fungi from Antarctica.</title>
        <authorList>
            <person name="Coleine C."/>
            <person name="Masonjones S."/>
            <person name="Stajich J.E."/>
        </authorList>
    </citation>
    <scope>NUCLEOTIDE SEQUENCE [LARGE SCALE GENOMIC DNA]</scope>
    <source>
        <strain evidence="2">CCFEE 5527</strain>
    </source>
</reference>
<dbReference type="EMBL" id="NAJO01000015">
    <property type="protein sequence ID" value="OQO06970.1"/>
    <property type="molecule type" value="Genomic_DNA"/>
</dbReference>
<comment type="caution">
    <text evidence="1">The sequence shown here is derived from an EMBL/GenBank/DDBJ whole genome shotgun (WGS) entry which is preliminary data.</text>
</comment>
<dbReference type="InParanoid" id="A0A1V8T6J4"/>
<dbReference type="Proteomes" id="UP000192596">
    <property type="component" value="Unassembled WGS sequence"/>
</dbReference>
<proteinExistence type="predicted"/>
<evidence type="ECO:0000313" key="2">
    <source>
        <dbReference type="Proteomes" id="UP000192596"/>
    </source>
</evidence>
<accession>A0A1V8T6J4</accession>
<keyword evidence="2" id="KW-1185">Reference proteome</keyword>
<evidence type="ECO:0000313" key="1">
    <source>
        <dbReference type="EMBL" id="OQO06970.1"/>
    </source>
</evidence>
<gene>
    <name evidence="1" type="ORF">B0A48_07536</name>
</gene>
<dbReference type="OrthoDB" id="3813486at2759"/>